<evidence type="ECO:0000256" key="4">
    <source>
        <dbReference type="ARBA" id="ARBA00022490"/>
    </source>
</evidence>
<comment type="subcellular location">
    <subcellularLocation>
        <location evidence="1">Cytoplasm</location>
        <location evidence="1">Cytosol</location>
    </subcellularLocation>
</comment>
<keyword evidence="3" id="KW-0813">Transport</keyword>
<evidence type="ECO:0000313" key="5">
    <source>
        <dbReference type="EMBL" id="JAI15958.1"/>
    </source>
</evidence>
<keyword evidence="4" id="KW-0963">Cytoplasm</keyword>
<sequence length="307" mass="35550">KSIRRVLRKLEASIYEGNFYEAHQMYRTVHFRLSGQGEYRDCLELLYKGALEFLSRGQQAIGEDLANLLIETLEISKDKNFKLWIHRLCHLIQLVKQKSVGRDSLMSRALKWSGDTSNFHRGHPLMHKCLAQVMASEENLEQACHHCLLARDGFHCGQMLVQLNKKNGYFSEVDLFIVQFVFQLLCLNDARTAAETFETYTKFHPNIATSTPPFKLPLLNFTYFLLKLLQTGRHSLFKTLCEIYKPSLNRDPLYEKYLHKISIMFLGIVAPPQPAVSGFFGDLVHRFFNEVDMPDSRITTEPNNELD</sequence>
<dbReference type="Pfam" id="PF04190">
    <property type="entry name" value="GET4"/>
    <property type="match status" value="1"/>
</dbReference>
<proteinExistence type="evidence at transcript level"/>
<dbReference type="GO" id="GO:0045048">
    <property type="term" value="P:protein insertion into ER membrane"/>
    <property type="evidence" value="ECO:0007669"/>
    <property type="project" value="InterPro"/>
</dbReference>
<dbReference type="PANTHER" id="PTHR12875:SF0">
    <property type="entry name" value="GOLGI TO ER TRAFFIC PROTEIN 4 HOMOLOG"/>
    <property type="match status" value="1"/>
</dbReference>
<reference evidence="5" key="1">
    <citation type="journal article" date="2015" name="Insect Biochem. Mol. Biol.">
        <title>An insight into the sialome of the horse fly, Tabanus bromius.</title>
        <authorList>
            <person name="Ribeiro J.M."/>
            <person name="Kazimirova M."/>
            <person name="Takac P."/>
            <person name="Andersen J.F."/>
            <person name="Francischetti I.M."/>
        </authorList>
    </citation>
    <scope>NUCLEOTIDE SEQUENCE</scope>
</reference>
<dbReference type="GO" id="GO:0071818">
    <property type="term" value="C:BAT3 complex"/>
    <property type="evidence" value="ECO:0007669"/>
    <property type="project" value="TreeGrafter"/>
</dbReference>
<feature type="non-terminal residue" evidence="5">
    <location>
        <position position="1"/>
    </location>
</feature>
<name>A0A0K8TP72_TABBR</name>
<dbReference type="InterPro" id="IPR011990">
    <property type="entry name" value="TPR-like_helical_dom_sf"/>
</dbReference>
<dbReference type="EMBL" id="GDAI01001645">
    <property type="protein sequence ID" value="JAI15958.1"/>
    <property type="molecule type" value="mRNA"/>
</dbReference>
<accession>A0A0K8TP72</accession>
<organism evidence="5">
    <name type="scientific">Tabanus bromius</name>
    <name type="common">Band-eyed brown horse fly</name>
    <dbReference type="NCBI Taxonomy" id="304241"/>
    <lineage>
        <taxon>Eukaryota</taxon>
        <taxon>Metazoa</taxon>
        <taxon>Ecdysozoa</taxon>
        <taxon>Arthropoda</taxon>
        <taxon>Hexapoda</taxon>
        <taxon>Insecta</taxon>
        <taxon>Pterygota</taxon>
        <taxon>Neoptera</taxon>
        <taxon>Endopterygota</taxon>
        <taxon>Diptera</taxon>
        <taxon>Brachycera</taxon>
        <taxon>Tabanomorpha</taxon>
        <taxon>Tabanoidea</taxon>
        <taxon>Tabanidae</taxon>
        <taxon>Tabanus</taxon>
    </lineage>
</organism>
<dbReference type="AlphaFoldDB" id="A0A0K8TP72"/>
<evidence type="ECO:0000256" key="3">
    <source>
        <dbReference type="ARBA" id="ARBA00022448"/>
    </source>
</evidence>
<dbReference type="FunFam" id="1.25.40.10:FF:000060">
    <property type="entry name" value="Golgi to ER traffic protein 4 homolog"/>
    <property type="match status" value="1"/>
</dbReference>
<dbReference type="Gene3D" id="1.25.40.10">
    <property type="entry name" value="Tetratricopeptide repeat domain"/>
    <property type="match status" value="1"/>
</dbReference>
<dbReference type="PANTHER" id="PTHR12875">
    <property type="entry name" value="GOLGI TO ER TRAFFIC PROTEIN 4 HOMOLOG"/>
    <property type="match status" value="1"/>
</dbReference>
<evidence type="ECO:0000256" key="2">
    <source>
        <dbReference type="ARBA" id="ARBA00005351"/>
    </source>
</evidence>
<comment type="similarity">
    <text evidence="2">Belongs to the GET4 family.</text>
</comment>
<evidence type="ECO:0000256" key="1">
    <source>
        <dbReference type="ARBA" id="ARBA00004514"/>
    </source>
</evidence>
<dbReference type="InterPro" id="IPR007317">
    <property type="entry name" value="GET4"/>
</dbReference>
<protein>
    <submittedName>
        <fullName evidence="5">Putative golgi to er traffic protein 4</fullName>
    </submittedName>
</protein>